<feature type="region of interest" description="Disordered" evidence="1">
    <location>
        <begin position="329"/>
        <end position="358"/>
    </location>
</feature>
<feature type="compositionally biased region" description="Basic and acidic residues" evidence="1">
    <location>
        <begin position="487"/>
        <end position="497"/>
    </location>
</feature>
<dbReference type="EMBL" id="CAJOBD010002897">
    <property type="protein sequence ID" value="CAF3915703.1"/>
    <property type="molecule type" value="Genomic_DNA"/>
</dbReference>
<feature type="compositionally biased region" description="Acidic residues" evidence="1">
    <location>
        <begin position="531"/>
        <end position="542"/>
    </location>
</feature>
<evidence type="ECO:0000313" key="2">
    <source>
        <dbReference type="EMBL" id="CAF3915703.1"/>
    </source>
</evidence>
<feature type="compositionally biased region" description="Low complexity" evidence="1">
    <location>
        <begin position="230"/>
        <end position="254"/>
    </location>
</feature>
<feature type="compositionally biased region" description="Basic and acidic residues" evidence="1">
    <location>
        <begin position="156"/>
        <end position="170"/>
    </location>
</feature>
<sequence>MPIEVGLSSSQQDSFEQHEELSKLLNETDVFYVPLRNEFGDNSLNTNQDLTEITKRFDEDLSNKHLIVTFRDIGYSLFLDSVESIPDENDQSKIRVSGKMIVDGICIQFFGCFDYGNKTRKHSDSHTQQINGVGRVELDEKYYQELSSTQISSRSNIKEENKDEKQKHSVEPIIIRRTRQQTAKLKQRAETMTLINKPQTRSRTISESTLPKNRTSISTSPPPPLPIPITLPHSSISTTTTTTTTRSHIHSPSHMPYPLRSPRTKQHRASSPLHFPSSSSTSRNSDTQSSLISTAPTAFTEYPLINSTTTATSLPSTEPSQSHRVHFISHSPHFSSPTTGHTTMPIQIPSSSNTGVPTTSLPQLTNLFPLSQSHSLPTYFLPTGNIAYITTATSTTNPSGTPFDLTSLTGNTSLLLITSPTQHPTQPIQILTPIDHRSFQFAHYTPTNLFVPPPVPPPPPPIPPTRVCNILQSTSTTNESMSILQNKRHENEEDKQIQRSLETNKQSTDQLPFKKRRYTGQQSRMSNIHNDDDDVSDESVKK</sequence>
<protein>
    <submittedName>
        <fullName evidence="2">Uncharacterized protein</fullName>
    </submittedName>
</protein>
<feature type="region of interest" description="Disordered" evidence="1">
    <location>
        <begin position="477"/>
        <end position="542"/>
    </location>
</feature>
<proteinExistence type="predicted"/>
<feature type="compositionally biased region" description="Polar residues" evidence="1">
    <location>
        <begin position="519"/>
        <end position="528"/>
    </location>
</feature>
<feature type="compositionally biased region" description="Low complexity" evidence="1">
    <location>
        <begin position="270"/>
        <end position="290"/>
    </location>
</feature>
<organism evidence="2 3">
    <name type="scientific">Rotaria sordida</name>
    <dbReference type="NCBI Taxonomy" id="392033"/>
    <lineage>
        <taxon>Eukaryota</taxon>
        <taxon>Metazoa</taxon>
        <taxon>Spiralia</taxon>
        <taxon>Gnathifera</taxon>
        <taxon>Rotifera</taxon>
        <taxon>Eurotatoria</taxon>
        <taxon>Bdelloidea</taxon>
        <taxon>Philodinida</taxon>
        <taxon>Philodinidae</taxon>
        <taxon>Rotaria</taxon>
    </lineage>
</organism>
<feature type="compositionally biased region" description="Low complexity" evidence="1">
    <location>
        <begin position="329"/>
        <end position="343"/>
    </location>
</feature>
<evidence type="ECO:0000256" key="1">
    <source>
        <dbReference type="SAM" id="MobiDB-lite"/>
    </source>
</evidence>
<dbReference type="AlphaFoldDB" id="A0A819IB64"/>
<dbReference type="Proteomes" id="UP000663836">
    <property type="component" value="Unassembled WGS sequence"/>
</dbReference>
<comment type="caution">
    <text evidence="2">The sequence shown here is derived from an EMBL/GenBank/DDBJ whole genome shotgun (WGS) entry which is preliminary data.</text>
</comment>
<name>A0A819IB64_9BILA</name>
<feature type="region of interest" description="Disordered" evidence="1">
    <location>
        <begin position="149"/>
        <end position="291"/>
    </location>
</feature>
<feature type="compositionally biased region" description="Polar residues" evidence="1">
    <location>
        <begin position="498"/>
        <end position="510"/>
    </location>
</feature>
<accession>A0A819IB64</accession>
<feature type="compositionally biased region" description="Pro residues" evidence="1">
    <location>
        <begin position="220"/>
        <end position="229"/>
    </location>
</feature>
<reference evidence="2" key="1">
    <citation type="submission" date="2021-02" db="EMBL/GenBank/DDBJ databases">
        <authorList>
            <person name="Nowell W R."/>
        </authorList>
    </citation>
    <scope>NUCLEOTIDE SEQUENCE</scope>
</reference>
<feature type="compositionally biased region" description="Polar residues" evidence="1">
    <location>
        <begin position="193"/>
        <end position="213"/>
    </location>
</feature>
<feature type="compositionally biased region" description="Polar residues" evidence="1">
    <location>
        <begin position="344"/>
        <end position="358"/>
    </location>
</feature>
<gene>
    <name evidence="2" type="ORF">JBS370_LOCUS21644</name>
</gene>
<evidence type="ECO:0000313" key="3">
    <source>
        <dbReference type="Proteomes" id="UP000663836"/>
    </source>
</evidence>